<keyword evidence="5" id="KW-0482">Metalloprotease</keyword>
<keyword evidence="4" id="KW-0862">Zinc</keyword>
<evidence type="ECO:0000256" key="3">
    <source>
        <dbReference type="ARBA" id="ARBA00022801"/>
    </source>
</evidence>
<evidence type="ECO:0000256" key="4">
    <source>
        <dbReference type="ARBA" id="ARBA00022833"/>
    </source>
</evidence>
<evidence type="ECO:0000256" key="1">
    <source>
        <dbReference type="ARBA" id="ARBA00022670"/>
    </source>
</evidence>
<dbReference type="InterPro" id="IPR037518">
    <property type="entry name" value="MPN"/>
</dbReference>
<dbReference type="NCBIfam" id="TIGR00608">
    <property type="entry name" value="radc"/>
    <property type="match status" value="1"/>
</dbReference>
<feature type="domain" description="MPN" evidence="6">
    <location>
        <begin position="30"/>
        <end position="152"/>
    </location>
</feature>
<dbReference type="InterPro" id="IPR001405">
    <property type="entry name" value="UPF0758"/>
</dbReference>
<accession>A0A1I0GMB6</accession>
<dbReference type="PROSITE" id="PS50249">
    <property type="entry name" value="MPN"/>
    <property type="match status" value="1"/>
</dbReference>
<dbReference type="Proteomes" id="UP000199308">
    <property type="component" value="Unassembled WGS sequence"/>
</dbReference>
<proteinExistence type="predicted"/>
<dbReference type="PROSITE" id="PS01302">
    <property type="entry name" value="UPF0758"/>
    <property type="match status" value="1"/>
</dbReference>
<dbReference type="RefSeq" id="WP_093330963.1">
    <property type="nucleotide sequence ID" value="NZ_AP027363.1"/>
</dbReference>
<gene>
    <name evidence="7" type="ORF">SAMN05660429_02476</name>
</gene>
<evidence type="ECO:0000256" key="2">
    <source>
        <dbReference type="ARBA" id="ARBA00022723"/>
    </source>
</evidence>
<evidence type="ECO:0000259" key="6">
    <source>
        <dbReference type="PROSITE" id="PS50249"/>
    </source>
</evidence>
<dbReference type="PANTHER" id="PTHR30471:SF3">
    <property type="entry name" value="UPF0758 PROTEIN YEES-RELATED"/>
    <property type="match status" value="1"/>
</dbReference>
<dbReference type="STRING" id="349064.SAMN05660429_02476"/>
<dbReference type="AlphaFoldDB" id="A0A1I0GMB6"/>
<evidence type="ECO:0000256" key="5">
    <source>
        <dbReference type="ARBA" id="ARBA00023049"/>
    </source>
</evidence>
<keyword evidence="3" id="KW-0378">Hydrolase</keyword>
<dbReference type="OrthoDB" id="9804482at2"/>
<dbReference type="GO" id="GO:0006508">
    <property type="term" value="P:proteolysis"/>
    <property type="evidence" value="ECO:0007669"/>
    <property type="project" value="UniProtKB-KW"/>
</dbReference>
<dbReference type="Gene3D" id="3.40.140.10">
    <property type="entry name" value="Cytidine Deaminase, domain 2"/>
    <property type="match status" value="1"/>
</dbReference>
<dbReference type="InterPro" id="IPR020891">
    <property type="entry name" value="UPF0758_CS"/>
</dbReference>
<sequence>MKLLSELSEQELIEEAKNILYKRMLNEGKELDSPKAVRDYLHLALGEEEREVFAVIFLNNRHQVIEFEKMFFGTIDSSAVYPREIAKAALKHNSAALIIAHNHPSGDMTPSNADKQITTRIVDAMGLLDIRVLDHFIVGNDSPYSFAEHGLL</sequence>
<dbReference type="GO" id="GO:0046872">
    <property type="term" value="F:metal ion binding"/>
    <property type="evidence" value="ECO:0007669"/>
    <property type="project" value="UniProtKB-KW"/>
</dbReference>
<organism evidence="7 8">
    <name type="scientific">Thalassotalea agarivorans</name>
    <name type="common">Thalassomonas agarivorans</name>
    <dbReference type="NCBI Taxonomy" id="349064"/>
    <lineage>
        <taxon>Bacteria</taxon>
        <taxon>Pseudomonadati</taxon>
        <taxon>Pseudomonadota</taxon>
        <taxon>Gammaproteobacteria</taxon>
        <taxon>Alteromonadales</taxon>
        <taxon>Colwelliaceae</taxon>
        <taxon>Thalassotalea</taxon>
    </lineage>
</organism>
<protein>
    <submittedName>
        <fullName evidence="7">DNA repair protein RadC</fullName>
    </submittedName>
</protein>
<reference evidence="7 8" key="1">
    <citation type="submission" date="2016-10" db="EMBL/GenBank/DDBJ databases">
        <authorList>
            <person name="de Groot N.N."/>
        </authorList>
    </citation>
    <scope>NUCLEOTIDE SEQUENCE [LARGE SCALE GENOMIC DNA]</scope>
    <source>
        <strain evidence="7 8">DSM 19706</strain>
    </source>
</reference>
<name>A0A1I0GMB6_THASX</name>
<dbReference type="PANTHER" id="PTHR30471">
    <property type="entry name" value="DNA REPAIR PROTEIN RADC"/>
    <property type="match status" value="1"/>
</dbReference>
<keyword evidence="2" id="KW-0479">Metal-binding</keyword>
<dbReference type="CDD" id="cd08071">
    <property type="entry name" value="MPN_DUF2466"/>
    <property type="match status" value="1"/>
</dbReference>
<evidence type="ECO:0000313" key="8">
    <source>
        <dbReference type="Proteomes" id="UP000199308"/>
    </source>
</evidence>
<dbReference type="InterPro" id="IPR025657">
    <property type="entry name" value="RadC_JAB"/>
</dbReference>
<dbReference type="GO" id="GO:0008237">
    <property type="term" value="F:metallopeptidase activity"/>
    <property type="evidence" value="ECO:0007669"/>
    <property type="project" value="UniProtKB-KW"/>
</dbReference>
<dbReference type="SUPFAM" id="SSF102712">
    <property type="entry name" value="JAB1/MPN domain"/>
    <property type="match status" value="1"/>
</dbReference>
<keyword evidence="1" id="KW-0645">Protease</keyword>
<keyword evidence="8" id="KW-1185">Reference proteome</keyword>
<evidence type="ECO:0000313" key="7">
    <source>
        <dbReference type="EMBL" id="SET71371.1"/>
    </source>
</evidence>
<dbReference type="Pfam" id="PF04002">
    <property type="entry name" value="RadC"/>
    <property type="match status" value="1"/>
</dbReference>
<dbReference type="EMBL" id="FOHK01000012">
    <property type="protein sequence ID" value="SET71371.1"/>
    <property type="molecule type" value="Genomic_DNA"/>
</dbReference>